<dbReference type="GeneID" id="30023116"/>
<dbReference type="AlphaFoldDB" id="A0A167R5C1"/>
<proteinExistence type="predicted"/>
<dbReference type="EMBL" id="AZHB01000018">
    <property type="protein sequence ID" value="OAA58285.1"/>
    <property type="molecule type" value="Genomic_DNA"/>
</dbReference>
<dbReference type="Proteomes" id="UP000076744">
    <property type="component" value="Unassembled WGS sequence"/>
</dbReference>
<keyword evidence="1" id="KW-1133">Transmembrane helix</keyword>
<accession>A0A167R5C1</accession>
<sequence>MTSYKVTSTELIKDALNRAAVWILILASVITGATSHQPKAFTMLYIFGALALALSGGMLLHVALRIATKKRPETNMRRAVFKLPLELVLLALLILCTYFGFSVRGSRGADGLVDGDTSSRRVACGFLGLVAAGAQLVHAPAAMVNRLKAKYAEEDSREKQNADAAASAA</sequence>
<feature type="transmembrane region" description="Helical" evidence="1">
    <location>
        <begin position="43"/>
        <end position="67"/>
    </location>
</feature>
<feature type="transmembrane region" description="Helical" evidence="1">
    <location>
        <begin position="79"/>
        <end position="100"/>
    </location>
</feature>
<evidence type="ECO:0000313" key="3">
    <source>
        <dbReference type="Proteomes" id="UP000076744"/>
    </source>
</evidence>
<keyword evidence="1" id="KW-0812">Transmembrane</keyword>
<gene>
    <name evidence="2" type="ORF">ISF_06824</name>
</gene>
<organism evidence="2 3">
    <name type="scientific">Cordyceps fumosorosea (strain ARSEF 2679)</name>
    <name type="common">Isaria fumosorosea</name>
    <dbReference type="NCBI Taxonomy" id="1081104"/>
    <lineage>
        <taxon>Eukaryota</taxon>
        <taxon>Fungi</taxon>
        <taxon>Dikarya</taxon>
        <taxon>Ascomycota</taxon>
        <taxon>Pezizomycotina</taxon>
        <taxon>Sordariomycetes</taxon>
        <taxon>Hypocreomycetidae</taxon>
        <taxon>Hypocreales</taxon>
        <taxon>Cordycipitaceae</taxon>
        <taxon>Cordyceps</taxon>
    </lineage>
</organism>
<keyword evidence="3" id="KW-1185">Reference proteome</keyword>
<feature type="transmembrane region" description="Helical" evidence="1">
    <location>
        <begin position="120"/>
        <end position="141"/>
    </location>
</feature>
<protein>
    <submittedName>
        <fullName evidence="2">Uncharacterized protein</fullName>
    </submittedName>
</protein>
<evidence type="ECO:0000256" key="1">
    <source>
        <dbReference type="SAM" id="Phobius"/>
    </source>
</evidence>
<keyword evidence="1" id="KW-0472">Membrane</keyword>
<dbReference type="RefSeq" id="XP_018702468.1">
    <property type="nucleotide sequence ID" value="XM_018850428.1"/>
</dbReference>
<feature type="transmembrane region" description="Helical" evidence="1">
    <location>
        <begin position="20"/>
        <end position="37"/>
    </location>
</feature>
<comment type="caution">
    <text evidence="2">The sequence shown here is derived from an EMBL/GenBank/DDBJ whole genome shotgun (WGS) entry which is preliminary data.</text>
</comment>
<name>A0A167R5C1_CORFA</name>
<evidence type="ECO:0000313" key="2">
    <source>
        <dbReference type="EMBL" id="OAA58285.1"/>
    </source>
</evidence>
<dbReference type="OrthoDB" id="4865646at2759"/>
<reference evidence="2 3" key="1">
    <citation type="journal article" date="2016" name="Genome Biol. Evol.">
        <title>Divergent and convergent evolution of fungal pathogenicity.</title>
        <authorList>
            <person name="Shang Y."/>
            <person name="Xiao G."/>
            <person name="Zheng P."/>
            <person name="Cen K."/>
            <person name="Zhan S."/>
            <person name="Wang C."/>
        </authorList>
    </citation>
    <scope>NUCLEOTIDE SEQUENCE [LARGE SCALE GENOMIC DNA]</scope>
    <source>
        <strain evidence="2 3">ARSEF 2679</strain>
    </source>
</reference>